<feature type="compositionally biased region" description="Polar residues" evidence="1">
    <location>
        <begin position="125"/>
        <end position="143"/>
    </location>
</feature>
<dbReference type="AlphaFoldDB" id="A0A9P8APU6"/>
<comment type="caution">
    <text evidence="2">The sequence shown here is derived from an EMBL/GenBank/DDBJ whole genome shotgun (WGS) entry which is preliminary data.</text>
</comment>
<name>A0A9P8APU6_9AGAR</name>
<evidence type="ECO:0000256" key="1">
    <source>
        <dbReference type="SAM" id="MobiDB-lite"/>
    </source>
</evidence>
<proteinExistence type="predicted"/>
<feature type="compositionally biased region" description="Low complexity" evidence="1">
    <location>
        <begin position="59"/>
        <end position="79"/>
    </location>
</feature>
<feature type="region of interest" description="Disordered" evidence="1">
    <location>
        <begin position="124"/>
        <end position="147"/>
    </location>
</feature>
<feature type="region of interest" description="Disordered" evidence="1">
    <location>
        <begin position="222"/>
        <end position="277"/>
    </location>
</feature>
<feature type="compositionally biased region" description="Low complexity" evidence="1">
    <location>
        <begin position="233"/>
        <end position="246"/>
    </location>
</feature>
<dbReference type="GeneID" id="66111392"/>
<feature type="region of interest" description="Disordered" evidence="1">
    <location>
        <begin position="49"/>
        <end position="88"/>
    </location>
</feature>
<evidence type="ECO:0000313" key="3">
    <source>
        <dbReference type="Proteomes" id="UP000812287"/>
    </source>
</evidence>
<sequence>MEVIFTEDALKKLLVAQLKTICKGRHITCFSKLTKALLIQKILEHQRKQSGQVNSDAVSTPDASTAVPAPAVAAQDAPQSRQLKAPSALSRDVSLLSGPSILTQPSQPFPSSLPSSLNPSFLTSTVSDSQPFAPPSQTSQKQSLKADLPRRLLSSASQSNLLKAAPPFPSSNPFGNLPAPKISNVQIKKSQVVHTVPKVVGEPTVFSHPLKAPAATSSSLFSHDANVSHPHSDSIATSSAASAGSSAKKRPAPKDVVQKNKKPKPAPKPIPFLFPSKGPMITSSSALSKGTVRKPVSHSESSRKIVTMTGTGKRFTPLIVKKPITVSLAPAMQSKNLATTSAVLSSSYLDFPDFPPISLNNITLPPSMAQRRLVTRIAIILCQVYEGDLKQCVLVSRMFRYAVYLSASQKILREFPGRRFALLLQSYPQNMTNMWPYLRQRNQELAQRREMYQASFLPDIFKRNKMIIASQLWASPDHEHQAVIAVRFLLTRLFFSVSVGDDSQDAHKWMSGTVVDAQAVLEGEIWCITMQHRNAKESLYVLEATCEVVGYLPAVEKSQLASLPVRADWSAYIERRILPSSVPETSPPTMMEHICWTNHEEYERGISRHWLKRMRREGKIGAVLEVIAGRYILACVVGNRLVGRWKSSTEIAQDFSGLSSTSATSLSAKLKNQRVNLFLPPHHHVESVHLKTSKGEPFHPALAVVQTPGREYFILRDNGMQVGCEEEGVAEVWMRLLGCSNSGQAC</sequence>
<protein>
    <recommendedName>
        <fullName evidence="4">Rho termination factor N-terminal domain-containing protein</fullName>
    </recommendedName>
</protein>
<dbReference type="OrthoDB" id="2368680at2759"/>
<dbReference type="Proteomes" id="UP000812287">
    <property type="component" value="Unassembled WGS sequence"/>
</dbReference>
<dbReference type="EMBL" id="MU250547">
    <property type="protein sequence ID" value="KAG7443136.1"/>
    <property type="molecule type" value="Genomic_DNA"/>
</dbReference>
<keyword evidence="3" id="KW-1185">Reference proteome</keyword>
<evidence type="ECO:0008006" key="4">
    <source>
        <dbReference type="Google" id="ProtNLM"/>
    </source>
</evidence>
<organism evidence="2 3">
    <name type="scientific">Guyanagaster necrorhizus</name>
    <dbReference type="NCBI Taxonomy" id="856835"/>
    <lineage>
        <taxon>Eukaryota</taxon>
        <taxon>Fungi</taxon>
        <taxon>Dikarya</taxon>
        <taxon>Basidiomycota</taxon>
        <taxon>Agaricomycotina</taxon>
        <taxon>Agaricomycetes</taxon>
        <taxon>Agaricomycetidae</taxon>
        <taxon>Agaricales</taxon>
        <taxon>Marasmiineae</taxon>
        <taxon>Physalacriaceae</taxon>
        <taxon>Guyanagaster</taxon>
    </lineage>
</organism>
<dbReference type="RefSeq" id="XP_043036636.1">
    <property type="nucleotide sequence ID" value="XM_043189095.1"/>
</dbReference>
<reference evidence="2" key="1">
    <citation type="submission" date="2020-11" db="EMBL/GenBank/DDBJ databases">
        <title>Adaptations for nitrogen fixation in a non-lichenized fungal sporocarp promotes dispersal by wood-feeding termites.</title>
        <authorList>
            <consortium name="DOE Joint Genome Institute"/>
            <person name="Koch R.A."/>
            <person name="Yoon G."/>
            <person name="Arayal U."/>
            <person name="Lail K."/>
            <person name="Amirebrahimi M."/>
            <person name="Labutti K."/>
            <person name="Lipzen A."/>
            <person name="Riley R."/>
            <person name="Barry K."/>
            <person name="Henrissat B."/>
            <person name="Grigoriev I.V."/>
            <person name="Herr J.R."/>
            <person name="Aime M.C."/>
        </authorList>
    </citation>
    <scope>NUCLEOTIDE SEQUENCE</scope>
    <source>
        <strain evidence="2">MCA 3950</strain>
    </source>
</reference>
<evidence type="ECO:0000313" key="2">
    <source>
        <dbReference type="EMBL" id="KAG7443136.1"/>
    </source>
</evidence>
<feature type="region of interest" description="Disordered" evidence="1">
    <location>
        <begin position="284"/>
        <end position="303"/>
    </location>
</feature>
<gene>
    <name evidence="2" type="ORF">BT62DRAFT_972960</name>
</gene>
<feature type="compositionally biased region" description="Polar residues" evidence="1">
    <location>
        <begin position="49"/>
        <end position="58"/>
    </location>
</feature>
<accession>A0A9P8APU6</accession>